<evidence type="ECO:0000313" key="1">
    <source>
        <dbReference type="EMBL" id="KAL1122118.1"/>
    </source>
</evidence>
<dbReference type="Gene3D" id="3.30.420.10">
    <property type="entry name" value="Ribonuclease H-like superfamily/Ribonuclease H"/>
    <property type="match status" value="1"/>
</dbReference>
<dbReference type="PANTHER" id="PTHR46060:SF2">
    <property type="entry name" value="HISTONE-LYSINE N-METHYLTRANSFERASE SETMAR"/>
    <property type="match status" value="1"/>
</dbReference>
<keyword evidence="2" id="KW-1185">Reference proteome</keyword>
<accession>A0ABD0Y3Y3</accession>
<dbReference type="PANTHER" id="PTHR46060">
    <property type="entry name" value="MARINER MOS1 TRANSPOSASE-LIKE PROTEIN"/>
    <property type="match status" value="1"/>
</dbReference>
<evidence type="ECO:0000313" key="2">
    <source>
        <dbReference type="Proteomes" id="UP001558652"/>
    </source>
</evidence>
<evidence type="ECO:0008006" key="3">
    <source>
        <dbReference type="Google" id="ProtNLM"/>
    </source>
</evidence>
<sequence length="154" mass="18067">MASKRRNMFHKKQETTEIEYVSALGRHLQKLLKLGWEVLPHPPYSLDLAPSDFHLFRSLQNFLNGHTFNSEEDVIIHLEDFFVSKGRKFFKHGIMNLPKRWKKDIQSQKDGKLHVPISVVSCFLHCDDSQSLKLKTASKRRYTFYVFSGIQFAI</sequence>
<dbReference type="AlphaFoldDB" id="A0ABD0Y3Y3"/>
<dbReference type="InterPro" id="IPR036397">
    <property type="entry name" value="RNaseH_sf"/>
</dbReference>
<dbReference type="EMBL" id="JBFDAA010000014">
    <property type="protein sequence ID" value="KAL1122118.1"/>
    <property type="molecule type" value="Genomic_DNA"/>
</dbReference>
<protein>
    <recommendedName>
        <fullName evidence="3">Histone-lysine N-methyltransferase SETMAR</fullName>
    </recommendedName>
</protein>
<dbReference type="InterPro" id="IPR052709">
    <property type="entry name" value="Transposase-MT_Hybrid"/>
</dbReference>
<dbReference type="Proteomes" id="UP001558652">
    <property type="component" value="Unassembled WGS sequence"/>
</dbReference>
<comment type="caution">
    <text evidence="1">The sequence shown here is derived from an EMBL/GenBank/DDBJ whole genome shotgun (WGS) entry which is preliminary data.</text>
</comment>
<name>A0ABD0Y3Y3_9HEMI</name>
<gene>
    <name evidence="1" type="ORF">AAG570_003524</name>
</gene>
<reference evidence="1 2" key="1">
    <citation type="submission" date="2024-07" db="EMBL/GenBank/DDBJ databases">
        <title>Chromosome-level genome assembly of the water stick insect Ranatra chinensis (Heteroptera: Nepidae).</title>
        <authorList>
            <person name="Liu X."/>
        </authorList>
    </citation>
    <scope>NUCLEOTIDE SEQUENCE [LARGE SCALE GENOMIC DNA]</scope>
    <source>
        <strain evidence="1">Cailab_2021Rc</strain>
        <tissue evidence="1">Muscle</tissue>
    </source>
</reference>
<proteinExistence type="predicted"/>
<organism evidence="1 2">
    <name type="scientific">Ranatra chinensis</name>
    <dbReference type="NCBI Taxonomy" id="642074"/>
    <lineage>
        <taxon>Eukaryota</taxon>
        <taxon>Metazoa</taxon>
        <taxon>Ecdysozoa</taxon>
        <taxon>Arthropoda</taxon>
        <taxon>Hexapoda</taxon>
        <taxon>Insecta</taxon>
        <taxon>Pterygota</taxon>
        <taxon>Neoptera</taxon>
        <taxon>Paraneoptera</taxon>
        <taxon>Hemiptera</taxon>
        <taxon>Heteroptera</taxon>
        <taxon>Panheteroptera</taxon>
        <taxon>Nepomorpha</taxon>
        <taxon>Nepidae</taxon>
        <taxon>Ranatrinae</taxon>
        <taxon>Ranatra</taxon>
    </lineage>
</organism>